<dbReference type="EMBL" id="AMCI01002451">
    <property type="protein sequence ID" value="EJX02660.1"/>
    <property type="molecule type" value="Genomic_DNA"/>
</dbReference>
<reference evidence="1" key="1">
    <citation type="journal article" date="2012" name="PLoS ONE">
        <title>Gene sets for utilization of primary and secondary nutrition supplies in the distal gut of endangered iberian lynx.</title>
        <authorList>
            <person name="Alcaide M."/>
            <person name="Messina E."/>
            <person name="Richter M."/>
            <person name="Bargiela R."/>
            <person name="Peplies J."/>
            <person name="Huws S.A."/>
            <person name="Newbold C.J."/>
            <person name="Golyshin P.N."/>
            <person name="Simon M.A."/>
            <person name="Lopez G."/>
            <person name="Yakimov M.M."/>
            <person name="Ferrer M."/>
        </authorList>
    </citation>
    <scope>NUCLEOTIDE SEQUENCE</scope>
</reference>
<evidence type="ECO:0000313" key="1">
    <source>
        <dbReference type="EMBL" id="EJX02660.1"/>
    </source>
</evidence>
<proteinExistence type="predicted"/>
<name>J9GRC0_9ZZZZ</name>
<comment type="caution">
    <text evidence="1">The sequence shown here is derived from an EMBL/GenBank/DDBJ whole genome shotgun (WGS) entry which is preliminary data.</text>
</comment>
<organism evidence="1">
    <name type="scientific">gut metagenome</name>
    <dbReference type="NCBI Taxonomy" id="749906"/>
    <lineage>
        <taxon>unclassified sequences</taxon>
        <taxon>metagenomes</taxon>
        <taxon>organismal metagenomes</taxon>
    </lineage>
</organism>
<protein>
    <submittedName>
        <fullName evidence="1">Uncharacterized protein</fullName>
    </submittedName>
</protein>
<accession>J9GRC0</accession>
<dbReference type="AlphaFoldDB" id="J9GRC0"/>
<gene>
    <name evidence="1" type="ORF">EVA_09235</name>
</gene>
<sequence length="68" mass="8123">MNRVRWLPSLQGLFSRAAFLPGAGPLCSEWRQSADGSVGRERPAVESRQYRTRWSRRRRRPTWHWIRS</sequence>